<evidence type="ECO:0000256" key="6">
    <source>
        <dbReference type="ARBA" id="ARBA00022801"/>
    </source>
</evidence>
<keyword evidence="21" id="KW-1185">Reference proteome</keyword>
<keyword evidence="18" id="KW-0812">Transmembrane</keyword>
<keyword evidence="18" id="KW-1133">Transmembrane helix</keyword>
<feature type="active site" description="Proton acceptor" evidence="14">
    <location>
        <position position="472"/>
    </location>
</feature>
<dbReference type="Gene3D" id="3.50.20.20">
    <property type="entry name" value="Janus/Ocnus"/>
    <property type="match status" value="1"/>
</dbReference>
<dbReference type="CDD" id="cd00112">
    <property type="entry name" value="LDLa"/>
    <property type="match status" value="1"/>
</dbReference>
<evidence type="ECO:0000256" key="16">
    <source>
        <dbReference type="PROSITE-ProRule" id="PRU00124"/>
    </source>
</evidence>
<feature type="domain" description="MAM" evidence="19">
    <location>
        <begin position="600"/>
        <end position="764"/>
    </location>
</feature>
<reference evidence="21" key="1">
    <citation type="submission" date="2024-04" db="EMBL/GenBank/DDBJ databases">
        <title>Salinicola lusitanus LLJ914,a marine bacterium isolated from the Okinawa Trough.</title>
        <authorList>
            <person name="Li J."/>
        </authorList>
    </citation>
    <scope>NUCLEOTIDE SEQUENCE [LARGE SCALE GENOMIC DNA]</scope>
</reference>
<dbReference type="PROSITE" id="PS01209">
    <property type="entry name" value="LDLRA_1"/>
    <property type="match status" value="1"/>
</dbReference>
<feature type="disulfide bond" evidence="16">
    <location>
        <begin position="791"/>
        <end position="806"/>
    </location>
</feature>
<dbReference type="Gene3D" id="3.30.420.40">
    <property type="match status" value="1"/>
</dbReference>
<evidence type="ECO:0000313" key="21">
    <source>
        <dbReference type="Proteomes" id="UP001460270"/>
    </source>
</evidence>
<comment type="similarity">
    <text evidence="3">Belongs to the janus family.</text>
</comment>
<comment type="function">
    <text evidence="1">Exhibits phosphohistidine phosphatase activity.</text>
</comment>
<dbReference type="SUPFAM" id="SSF143724">
    <property type="entry name" value="PHP14-like"/>
    <property type="match status" value="1"/>
</dbReference>
<evidence type="ECO:0000256" key="15">
    <source>
        <dbReference type="PIRSR" id="PIRSR607702-2"/>
    </source>
</evidence>
<dbReference type="Gene3D" id="4.10.400.10">
    <property type="entry name" value="Low-density Lipoprotein Receptor"/>
    <property type="match status" value="1"/>
</dbReference>
<evidence type="ECO:0000256" key="13">
    <source>
        <dbReference type="PIRSR" id="PIRSR600407-2"/>
    </source>
</evidence>
<feature type="active site" description="Proton acceptor" evidence="12">
    <location>
        <position position="119"/>
    </location>
</feature>
<evidence type="ECO:0000256" key="4">
    <source>
        <dbReference type="ARBA" id="ARBA00011945"/>
    </source>
</evidence>
<comment type="catalytic activity">
    <reaction evidence="10">
        <text>N(pros)-phospho-L-histidyl-[protein] + H2O = L-histidyl-[protein] + phosphate</text>
        <dbReference type="Rhea" id="RHEA:47964"/>
        <dbReference type="Rhea" id="RHEA-COMP:9745"/>
        <dbReference type="Rhea" id="RHEA-COMP:9746"/>
        <dbReference type="ChEBI" id="CHEBI:15377"/>
        <dbReference type="ChEBI" id="CHEBI:29979"/>
        <dbReference type="ChEBI" id="CHEBI:43474"/>
        <dbReference type="ChEBI" id="CHEBI:64837"/>
        <dbReference type="EC" id="3.9.1.3"/>
    </reaction>
</comment>
<protein>
    <recommendedName>
        <fullName evidence="5">14 kDa phosphohistidine phosphatase</fullName>
        <ecNumber evidence="4">3.9.1.3</ecNumber>
    </recommendedName>
    <alternativeName>
        <fullName evidence="9">Phosphohistidine phosphatase 1</fullName>
    </alternativeName>
    <alternativeName>
        <fullName evidence="8">Protein histidine phosphatase</fullName>
    </alternativeName>
</protein>
<dbReference type="PANTHER" id="PTHR23282:SF145">
    <property type="entry name" value="APICAL ENDOSOMAL GLYCOPROTEIN ISOFORM X1"/>
    <property type="match status" value="1"/>
</dbReference>
<proteinExistence type="inferred from homology"/>
<dbReference type="InterPro" id="IPR038596">
    <property type="entry name" value="Janus_sf"/>
</dbReference>
<evidence type="ECO:0000256" key="2">
    <source>
        <dbReference type="ARBA" id="ARBA00009283"/>
    </source>
</evidence>
<dbReference type="EC" id="3.9.1.3" evidence="4"/>
<evidence type="ECO:0000256" key="5">
    <source>
        <dbReference type="ARBA" id="ARBA00014497"/>
    </source>
</evidence>
<feature type="domain" description="MAM" evidence="19">
    <location>
        <begin position="996"/>
        <end position="1144"/>
    </location>
</feature>
<comment type="similarity">
    <text evidence="2 17">Belongs to the GDA1/CD39 NTPase family.</text>
</comment>
<evidence type="ECO:0000256" key="14">
    <source>
        <dbReference type="PIRSR" id="PIRSR607702-1"/>
    </source>
</evidence>
<evidence type="ECO:0000256" key="9">
    <source>
        <dbReference type="ARBA" id="ARBA00030831"/>
    </source>
</evidence>
<dbReference type="InterPro" id="IPR007702">
    <property type="entry name" value="Janus"/>
</dbReference>
<organism evidence="20 21">
    <name type="scientific">Mugilogobius chulae</name>
    <name type="common">yellowstripe goby</name>
    <dbReference type="NCBI Taxonomy" id="88201"/>
    <lineage>
        <taxon>Eukaryota</taxon>
        <taxon>Metazoa</taxon>
        <taxon>Chordata</taxon>
        <taxon>Craniata</taxon>
        <taxon>Vertebrata</taxon>
        <taxon>Euteleostomi</taxon>
        <taxon>Actinopterygii</taxon>
        <taxon>Neopterygii</taxon>
        <taxon>Teleostei</taxon>
        <taxon>Neoteleostei</taxon>
        <taxon>Acanthomorphata</taxon>
        <taxon>Gobiaria</taxon>
        <taxon>Gobiiformes</taxon>
        <taxon>Gobioidei</taxon>
        <taxon>Gobiidae</taxon>
        <taxon>Gobionellinae</taxon>
        <taxon>Mugilogobius</taxon>
    </lineage>
</organism>
<dbReference type="InterPro" id="IPR013320">
    <property type="entry name" value="ConA-like_dom_sf"/>
</dbReference>
<accession>A0AAW0NHX9</accession>
<evidence type="ECO:0000256" key="11">
    <source>
        <dbReference type="ARBA" id="ARBA00049335"/>
    </source>
</evidence>
<dbReference type="FunFam" id="3.30.420.150:FF:000002">
    <property type="entry name" value="Ectonucleoside triphosphate diphosphohydrolase 1"/>
    <property type="match status" value="1"/>
</dbReference>
<feature type="domain" description="MAM" evidence="19">
    <location>
        <begin position="810"/>
        <end position="973"/>
    </location>
</feature>
<gene>
    <name evidence="20" type="ORF">WMY93_021453</name>
</gene>
<dbReference type="GO" id="GO:0101006">
    <property type="term" value="F:protein histidine phosphatase activity"/>
    <property type="evidence" value="ECO:0007669"/>
    <property type="project" value="UniProtKB-EC"/>
</dbReference>
<dbReference type="InterPro" id="IPR000407">
    <property type="entry name" value="GDA1_CD39_NTPase"/>
</dbReference>
<dbReference type="PROSITE" id="PS50060">
    <property type="entry name" value="MAM_2"/>
    <property type="match status" value="6"/>
</dbReference>
<dbReference type="PROSITE" id="PS50068">
    <property type="entry name" value="LDLRA_2"/>
    <property type="match status" value="1"/>
</dbReference>
<dbReference type="Proteomes" id="UP001460270">
    <property type="component" value="Unassembled WGS sequence"/>
</dbReference>
<name>A0AAW0NHX9_9GOBI</name>
<dbReference type="Pfam" id="PF00057">
    <property type="entry name" value="Ldl_recept_a"/>
    <property type="match status" value="1"/>
</dbReference>
<dbReference type="GO" id="GO:0016020">
    <property type="term" value="C:membrane"/>
    <property type="evidence" value="ECO:0007669"/>
    <property type="project" value="InterPro"/>
</dbReference>
<comment type="caution">
    <text evidence="20">The sequence shown here is derived from an EMBL/GenBank/DDBJ whole genome shotgun (WGS) entry which is preliminary data.</text>
</comment>
<evidence type="ECO:0000256" key="10">
    <source>
        <dbReference type="ARBA" id="ARBA00049028"/>
    </source>
</evidence>
<feature type="domain" description="MAM" evidence="19">
    <location>
        <begin position="1154"/>
        <end position="1303"/>
    </location>
</feature>
<evidence type="ECO:0000256" key="17">
    <source>
        <dbReference type="RuleBase" id="RU003833"/>
    </source>
</evidence>
<dbReference type="InterPro" id="IPR002172">
    <property type="entry name" value="LDrepeatLR_classA_rpt"/>
</dbReference>
<keyword evidence="18" id="KW-0472">Membrane</keyword>
<dbReference type="PRINTS" id="PR00261">
    <property type="entry name" value="LDLRECEPTOR"/>
</dbReference>
<dbReference type="Gene3D" id="3.30.420.150">
    <property type="entry name" value="Exopolyphosphatase. Domain 2"/>
    <property type="match status" value="1"/>
</dbReference>
<dbReference type="Pfam" id="PF00629">
    <property type="entry name" value="MAM"/>
    <property type="match status" value="6"/>
</dbReference>
<evidence type="ECO:0000259" key="19">
    <source>
        <dbReference type="PROSITE" id="PS50060"/>
    </source>
</evidence>
<evidence type="ECO:0000313" key="20">
    <source>
        <dbReference type="EMBL" id="KAK7896128.1"/>
    </source>
</evidence>
<dbReference type="SMART" id="SM00137">
    <property type="entry name" value="MAM"/>
    <property type="match status" value="5"/>
</dbReference>
<evidence type="ECO:0000256" key="12">
    <source>
        <dbReference type="PIRSR" id="PIRSR600407-1"/>
    </source>
</evidence>
<feature type="disulfide bond" evidence="16">
    <location>
        <begin position="779"/>
        <end position="797"/>
    </location>
</feature>
<evidence type="ECO:0000256" key="18">
    <source>
        <dbReference type="SAM" id="Phobius"/>
    </source>
</evidence>
<feature type="domain" description="MAM" evidence="19">
    <location>
        <begin position="1468"/>
        <end position="1628"/>
    </location>
</feature>
<evidence type="ECO:0000256" key="7">
    <source>
        <dbReference type="ARBA" id="ARBA00023157"/>
    </source>
</evidence>
<dbReference type="Gene3D" id="2.60.120.200">
    <property type="match status" value="6"/>
</dbReference>
<sequence>MCVVLQYGIVLDAGSSHTALFVYKWRADKQNGTGIVTQHSECHVKGGGISSYAAERGGAAKSLEPCLEQALKDIPRTDTHPHLLSSPQQSAQVLQEVGHKLKSYPFDFRGAAILTGAEEGAYGWVTVNYLLENFIKYSFLGRWLSPGRGTVGALDFGGASTQITFVTEEEVEEEKDRVRLHLYGQHYSLYTHSYLCYGRDQVLKRILAHLIKTQGTSGPITHPCYPTGHSQRVSVNSVYNSPCTSSSRPASSNLPAELTVQGTGNYQHCVGNVTHIFSFDRCSFSRCSFDGVFQPNVSGNFMAFSAFFYTHSFLQKVTGVTVTTPSQLEEAAKTICGLNFNQLLALAPEQKSRLQDYCASAVFMQVLMLRGYGFDQASFPQVSFQKKAGANTDSLHSCTVLFFFACLLAVLAEPKLSMCTQTKAAALMANIQRADIDPSGVFKYVLIRVHSREENDDSEIDIVRGYGWAEYHADIYEKVSEELEKDNVLDCECIGGGRIRHEPDAKKIHVYGYSMGYGRANHAVATEKLKERYPNYERQILILHGEAELKMRIFFILLSTLWACTAVTQGCLAPETTCDFVCDCTDCEDELNCGYMGEGFVCDFELGDCGWTDESRDTLCKWERRQRGDAHKSSEPSSDYTTGTAMGWFMADAVESYNVRRAVLVSPELKQSASTCQVSLRYFLWDPDFMPHLGPAPLWASVRYPGDEEEAVLWRPEPTSVRGWREATVFVGRISSTFRLVFYSERSSRAVVALDQLHFQHCALPAPSETGCSSETFRCSNQACVEQRLVCDGTDDCGDGSDEHDCDEFHRCDFEDGLCDMWDLSSVYLKWVRTNQKNISTTDPMKGPGRDHSNNTATGHFLYVTVPETGLTADWAVFQSKLFEPTDEINPCQMVMYSHQFGPRSGGLTVLVADKNIYPVWERGGALGDLWVRAEVYIVTNTTFRIVIMAAIRHFAYGGIGVDSIVLSPNCKVSTEKPNFPKIPKPPPHPCTTPDEMCDFEVDCEGNEDENTCGDFRRHHNSTSEEVHLFVAEASGQQKTPAQMKTPLLGPSGPACALSFDYALTGSPQHIGDLSVRLMDSLLGPQSKIWEFAGKTEPESWNHAKIHIGLRKSRFQLAFEARVTEIHALALIKVTNVSFHDCSRNYYPYSPTGLSCNFEEGLCDWYQDNSDNFDWTLLKGMDHTISVGRSLVVDMWNPSLRSSLGRLVSYTQPPSANSMCLSFFYKLYGPNIGTLNVKLESGYGYERVLWSRSGAHGNMWHEAYCTVPPQHTFYTLVFEAVRSGFDGRVAIDDVAFADKPCDMSRMCSFEASQCDYWSSGPVLWIRTNGGLDYPEGPKTDHTLETNQGHYMLLVTDSDRLPAGESSSLTSPLVSWTPRTQCLHFWYHMGGHNPGSLTVYLKPLNGERVKIFSNSLNQGNVWRHGNGNLSSDLTDWQLEFEVIGAGNKYTHVAIDDISISSQPCKAQGSKCSLEDGMCNWSNTQDLLKDRLDWELSSAETETHYPVPDADHTLGSEKGHFLFLPSSDRTAANQNAWLLSPHLPPTKGTCLKFWAYVSHQEAGELKVWLRSEDKNTALLSVSGNWAFWSPFRHNITSTQEYQIVFEGLKGSTGFLALDDIEYTVGVDCNGKDTDNIKKRQPDAGGIAAIVIVLVLLISTLMALLVYYLRTKHTQTPPAAGPSGFSNEAYEQDLTVDHIQVPPAQTHPMAAGFNFTSDSREAGPVDVN</sequence>
<feature type="binding site" evidence="15">
    <location>
        <position position="443"/>
    </location>
    <ligand>
        <name>substrate</name>
    </ligand>
</feature>
<feature type="domain" description="MAM" evidence="19">
    <location>
        <begin position="1305"/>
        <end position="1465"/>
    </location>
</feature>
<dbReference type="InterPro" id="IPR036055">
    <property type="entry name" value="LDL_receptor-like_sf"/>
</dbReference>
<evidence type="ECO:0000256" key="3">
    <source>
        <dbReference type="ARBA" id="ARBA00010971"/>
    </source>
</evidence>
<feature type="disulfide bond" evidence="16">
    <location>
        <begin position="772"/>
        <end position="784"/>
    </location>
</feature>
<keyword evidence="7 16" id="KW-1015">Disulfide bond</keyword>
<dbReference type="PANTHER" id="PTHR23282">
    <property type="entry name" value="APICAL ENDOSOMAL GLYCOPROTEIN PRECURSOR"/>
    <property type="match status" value="1"/>
</dbReference>
<dbReference type="SUPFAM" id="SSF57424">
    <property type="entry name" value="LDL receptor-like module"/>
    <property type="match status" value="1"/>
</dbReference>
<dbReference type="InterPro" id="IPR000998">
    <property type="entry name" value="MAM_dom"/>
</dbReference>
<feature type="transmembrane region" description="Helical" evidence="18">
    <location>
        <begin position="1643"/>
        <end position="1666"/>
    </location>
</feature>
<dbReference type="SMART" id="SM00192">
    <property type="entry name" value="LDLa"/>
    <property type="match status" value="3"/>
</dbReference>
<dbReference type="SUPFAM" id="SSF49899">
    <property type="entry name" value="Concanavalin A-like lectins/glucanases"/>
    <property type="match status" value="6"/>
</dbReference>
<keyword evidence="13" id="KW-0547">Nucleotide-binding</keyword>
<dbReference type="CDD" id="cd06263">
    <property type="entry name" value="MAM"/>
    <property type="match status" value="5"/>
</dbReference>
<keyword evidence="6 17" id="KW-0378">Hydrolase</keyword>
<dbReference type="InterPro" id="IPR051560">
    <property type="entry name" value="MAM_domain-containing"/>
</dbReference>
<feature type="binding site" evidence="13">
    <location>
        <begin position="158"/>
        <end position="162"/>
    </location>
    <ligand>
        <name>ATP</name>
        <dbReference type="ChEBI" id="CHEBI:30616"/>
    </ligand>
</feature>
<evidence type="ECO:0000256" key="8">
    <source>
        <dbReference type="ARBA" id="ARBA00029952"/>
    </source>
</evidence>
<dbReference type="Pfam" id="PF05005">
    <property type="entry name" value="Ocnus"/>
    <property type="match status" value="1"/>
</dbReference>
<keyword evidence="13" id="KW-0067">ATP-binding</keyword>
<dbReference type="Pfam" id="PF01150">
    <property type="entry name" value="GDA1_CD39"/>
    <property type="match status" value="1"/>
</dbReference>
<dbReference type="GO" id="GO:0005524">
    <property type="term" value="F:ATP binding"/>
    <property type="evidence" value="ECO:0007669"/>
    <property type="project" value="UniProtKB-KW"/>
</dbReference>
<comment type="catalytic activity">
    <reaction evidence="11">
        <text>N(tele)-phospho-L-histidyl-[protein] + H2O = L-histidyl-[protein] + phosphate</text>
        <dbReference type="Rhea" id="RHEA:47960"/>
        <dbReference type="Rhea" id="RHEA-COMP:9745"/>
        <dbReference type="Rhea" id="RHEA-COMP:10719"/>
        <dbReference type="ChEBI" id="CHEBI:15377"/>
        <dbReference type="ChEBI" id="CHEBI:29979"/>
        <dbReference type="ChEBI" id="CHEBI:43474"/>
        <dbReference type="ChEBI" id="CHEBI:83586"/>
        <dbReference type="EC" id="3.9.1.3"/>
    </reaction>
</comment>
<evidence type="ECO:0000256" key="1">
    <source>
        <dbReference type="ARBA" id="ARBA00003087"/>
    </source>
</evidence>
<dbReference type="FunFam" id="3.50.20.20:FF:000001">
    <property type="entry name" value="14 kDa phosphohistidine phosphatase"/>
    <property type="match status" value="1"/>
</dbReference>
<dbReference type="InterPro" id="IPR023415">
    <property type="entry name" value="LDLR_class-A_CS"/>
</dbReference>
<dbReference type="PROSITE" id="PS01238">
    <property type="entry name" value="GDA1_CD39_NTPASE"/>
    <property type="match status" value="1"/>
</dbReference>
<dbReference type="EMBL" id="JBBPFD010000015">
    <property type="protein sequence ID" value="KAK7896128.1"/>
    <property type="molecule type" value="Genomic_DNA"/>
</dbReference>